<dbReference type="AlphaFoldDB" id="A0A1K2I4C1"/>
<accession>A0A1K2I4C1</accession>
<organism evidence="1">
    <name type="scientific">Loigolactobacillus rennini</name>
    <dbReference type="NCBI Taxonomy" id="238013"/>
    <lineage>
        <taxon>Bacteria</taxon>
        <taxon>Bacillati</taxon>
        <taxon>Bacillota</taxon>
        <taxon>Bacilli</taxon>
        <taxon>Lactobacillales</taxon>
        <taxon>Lactobacillaceae</taxon>
        <taxon>Loigolactobacillus</taxon>
    </lineage>
</organism>
<sequence>MNTNLPLVSLSTDQKEYVLNIYRYRNHIVGVIERTNLLQLFELTEFVKPVNYIAWRFRLYWPSPLLDVHGIPSNDKCLLKKITAISVQYHIPIYGQYQTNNRDQHE</sequence>
<proteinExistence type="predicted"/>
<gene>
    <name evidence="1" type="ORF">LREN565_0198</name>
</gene>
<name>A0A1K2I4C1_9LACO</name>
<dbReference type="EMBL" id="LT634362">
    <property type="protein sequence ID" value="SFZ87085.1"/>
    <property type="molecule type" value="Genomic_DNA"/>
</dbReference>
<reference evidence="1" key="1">
    <citation type="submission" date="2016-11" db="EMBL/GenBank/DDBJ databases">
        <authorList>
            <person name="Jaros S."/>
            <person name="Januszkiewicz K."/>
            <person name="Wedrychowicz H."/>
        </authorList>
    </citation>
    <scope>NUCLEOTIDE SEQUENCE</scope>
    <source>
        <strain evidence="1">ACA-DC 565</strain>
    </source>
</reference>
<protein>
    <submittedName>
        <fullName evidence="1">Uncharacterized protein</fullName>
    </submittedName>
</protein>
<evidence type="ECO:0000313" key="1">
    <source>
        <dbReference type="EMBL" id="SFZ87085.1"/>
    </source>
</evidence>